<dbReference type="Pfam" id="PF08246">
    <property type="entry name" value="Inhibitor_I29"/>
    <property type="match status" value="1"/>
</dbReference>
<evidence type="ECO:0000256" key="1">
    <source>
        <dbReference type="ARBA" id="ARBA00008455"/>
    </source>
</evidence>
<dbReference type="InterPro" id="IPR025661">
    <property type="entry name" value="Pept_asp_AS"/>
</dbReference>
<evidence type="ECO:0000259" key="4">
    <source>
        <dbReference type="SMART" id="SM00848"/>
    </source>
</evidence>
<dbReference type="SUPFAM" id="SSF54001">
    <property type="entry name" value="Cysteine proteinases"/>
    <property type="match status" value="1"/>
</dbReference>
<feature type="chain" id="PRO_5018712560" evidence="2">
    <location>
        <begin position="23"/>
        <end position="315"/>
    </location>
</feature>
<dbReference type="KEGG" id="acan:ACA1_277940"/>
<accession>L8H7Z6</accession>
<dbReference type="PROSITE" id="PS00640">
    <property type="entry name" value="THIOL_PROTEASE_ASN"/>
    <property type="match status" value="1"/>
</dbReference>
<dbReference type="PANTHER" id="PTHR12411">
    <property type="entry name" value="CYSTEINE PROTEASE FAMILY C1-RELATED"/>
    <property type="match status" value="1"/>
</dbReference>
<dbReference type="Pfam" id="PF00112">
    <property type="entry name" value="Peptidase_C1"/>
    <property type="match status" value="1"/>
</dbReference>
<name>L8H7Z6_ACACF</name>
<evidence type="ECO:0000313" key="5">
    <source>
        <dbReference type="EMBL" id="ELR20863.1"/>
    </source>
</evidence>
<evidence type="ECO:0000256" key="2">
    <source>
        <dbReference type="SAM" id="SignalP"/>
    </source>
</evidence>
<organism evidence="5 6">
    <name type="scientific">Acanthamoeba castellanii (strain ATCC 30010 / Neff)</name>
    <dbReference type="NCBI Taxonomy" id="1257118"/>
    <lineage>
        <taxon>Eukaryota</taxon>
        <taxon>Amoebozoa</taxon>
        <taxon>Discosea</taxon>
        <taxon>Longamoebia</taxon>
        <taxon>Centramoebida</taxon>
        <taxon>Acanthamoebidae</taxon>
        <taxon>Acanthamoeba</taxon>
    </lineage>
</organism>
<keyword evidence="5" id="KW-0378">Hydrolase</keyword>
<keyword evidence="5" id="KW-0645">Protease</keyword>
<gene>
    <name evidence="5" type="ORF">ACA1_277940</name>
</gene>
<dbReference type="InterPro" id="IPR013201">
    <property type="entry name" value="Prot_inhib_I29"/>
</dbReference>
<comment type="similarity">
    <text evidence="1">Belongs to the peptidase C1 family.</text>
</comment>
<dbReference type="InterPro" id="IPR039417">
    <property type="entry name" value="Peptidase_C1A_papain-like"/>
</dbReference>
<dbReference type="GeneID" id="14921735"/>
<dbReference type="SMART" id="SM00848">
    <property type="entry name" value="Inhibitor_I29"/>
    <property type="match status" value="1"/>
</dbReference>
<keyword evidence="2" id="KW-0732">Signal</keyword>
<proteinExistence type="inferred from homology"/>
<dbReference type="Gene3D" id="3.90.70.10">
    <property type="entry name" value="Cysteine proteinases"/>
    <property type="match status" value="1"/>
</dbReference>
<dbReference type="CDD" id="cd02248">
    <property type="entry name" value="Peptidase_C1A"/>
    <property type="match status" value="1"/>
</dbReference>
<dbReference type="InterPro" id="IPR038765">
    <property type="entry name" value="Papain-like_cys_pep_sf"/>
</dbReference>
<dbReference type="RefSeq" id="XP_004344606.1">
    <property type="nucleotide sequence ID" value="XM_004344556.1"/>
</dbReference>
<protein>
    <submittedName>
        <fullName evidence="5">Cysteine protease 5, putative</fullName>
    </submittedName>
</protein>
<dbReference type="STRING" id="1257118.L8H7Z6"/>
<dbReference type="EMBL" id="KB007908">
    <property type="protein sequence ID" value="ELR20863.1"/>
    <property type="molecule type" value="Genomic_DNA"/>
</dbReference>
<feature type="domain" description="Peptidase C1A papain C-terminal" evidence="3">
    <location>
        <begin position="127"/>
        <end position="314"/>
    </location>
</feature>
<dbReference type="InterPro" id="IPR013128">
    <property type="entry name" value="Peptidase_C1A"/>
</dbReference>
<evidence type="ECO:0000313" key="6">
    <source>
        <dbReference type="Proteomes" id="UP000011083"/>
    </source>
</evidence>
<feature type="domain" description="Cathepsin propeptide inhibitor" evidence="4">
    <location>
        <begin position="42"/>
        <end position="100"/>
    </location>
</feature>
<dbReference type="Proteomes" id="UP000011083">
    <property type="component" value="Unassembled WGS sequence"/>
</dbReference>
<feature type="signal peptide" evidence="2">
    <location>
        <begin position="1"/>
        <end position="22"/>
    </location>
</feature>
<dbReference type="SMART" id="SM00645">
    <property type="entry name" value="Pept_C1"/>
    <property type="match status" value="1"/>
</dbReference>
<keyword evidence="6" id="KW-1185">Reference proteome</keyword>
<dbReference type="InterPro" id="IPR000668">
    <property type="entry name" value="Peptidase_C1A_C"/>
</dbReference>
<dbReference type="OMA" id="ALKHDQC"/>
<dbReference type="AlphaFoldDB" id="L8H7Z6"/>
<sequence>MQMRSRAVVMAALAMLAMVTLAFEAQAYDSASAGDAAIREQFDAFLVRYGKHYAAASDEYEHRLGIFTHNLAKIAARNAKYAGKTQHGITQFADMTQEEFQNRVLMRPPPLPTEKRVRGPTYAGLKAPTSFDWRNKTGVVTPVYNQGQAFSATENIESQWALAGNKLTELAMQQIVDCDSTDSGCGGGWPYNAYEYVMSAPGLEPLADYPYTAADGNCAYNSGEVVAKISDWTYTTTDQDEHQMANYLAQHGPISVCVDASQWSLYTVGYNLAANPPYWIIRNSWGADWGLQGYMYLEFGQDACAVAQVSTSSIV</sequence>
<dbReference type="GO" id="GO:0006508">
    <property type="term" value="P:proteolysis"/>
    <property type="evidence" value="ECO:0007669"/>
    <property type="project" value="UniProtKB-KW"/>
</dbReference>
<dbReference type="VEuPathDB" id="AmoebaDB:ACA1_277940"/>
<dbReference type="OrthoDB" id="387093at2759"/>
<dbReference type="GO" id="GO:0008234">
    <property type="term" value="F:cysteine-type peptidase activity"/>
    <property type="evidence" value="ECO:0007669"/>
    <property type="project" value="InterPro"/>
</dbReference>
<evidence type="ECO:0000259" key="3">
    <source>
        <dbReference type="SMART" id="SM00645"/>
    </source>
</evidence>
<reference evidence="5 6" key="1">
    <citation type="journal article" date="2013" name="Genome Biol.">
        <title>Genome of Acanthamoeba castellanii highlights extensive lateral gene transfer and early evolution of tyrosine kinase signaling.</title>
        <authorList>
            <person name="Clarke M."/>
            <person name="Lohan A.J."/>
            <person name="Liu B."/>
            <person name="Lagkouvardos I."/>
            <person name="Roy S."/>
            <person name="Zafar N."/>
            <person name="Bertelli C."/>
            <person name="Schilde C."/>
            <person name="Kianianmomeni A."/>
            <person name="Burglin T.R."/>
            <person name="Frech C."/>
            <person name="Turcotte B."/>
            <person name="Kopec K.O."/>
            <person name="Synnott J.M."/>
            <person name="Choo C."/>
            <person name="Paponov I."/>
            <person name="Finkler A."/>
            <person name="Soon Heng Tan C."/>
            <person name="Hutchins A.P."/>
            <person name="Weinmeier T."/>
            <person name="Rattei T."/>
            <person name="Chu J.S."/>
            <person name="Gimenez G."/>
            <person name="Irimia M."/>
            <person name="Rigden D.J."/>
            <person name="Fitzpatrick D.A."/>
            <person name="Lorenzo-Morales J."/>
            <person name="Bateman A."/>
            <person name="Chiu C.H."/>
            <person name="Tang P."/>
            <person name="Hegemann P."/>
            <person name="Fromm H."/>
            <person name="Raoult D."/>
            <person name="Greub G."/>
            <person name="Miranda-Saavedra D."/>
            <person name="Chen N."/>
            <person name="Nash P."/>
            <person name="Ginger M.L."/>
            <person name="Horn M."/>
            <person name="Schaap P."/>
            <person name="Caler L."/>
            <person name="Loftus B."/>
        </authorList>
    </citation>
    <scope>NUCLEOTIDE SEQUENCE [LARGE SCALE GENOMIC DNA]</scope>
    <source>
        <strain evidence="5 6">Neff</strain>
    </source>
</reference>
<dbReference type="MEROPS" id="C01.A54"/>